<dbReference type="EMBL" id="GBXM01082897">
    <property type="protein sequence ID" value="JAH25680.1"/>
    <property type="molecule type" value="Transcribed_RNA"/>
</dbReference>
<evidence type="ECO:0000313" key="1">
    <source>
        <dbReference type="EMBL" id="JAH25680.1"/>
    </source>
</evidence>
<name>A0A0E9RB05_ANGAN</name>
<sequence>MDTMHYLFLEGCSVLINYWKFLSLSQSVSLCSL</sequence>
<protein>
    <submittedName>
        <fullName evidence="1">Uncharacterized protein</fullName>
    </submittedName>
</protein>
<reference evidence="1" key="2">
    <citation type="journal article" date="2015" name="Fish Shellfish Immunol.">
        <title>Early steps in the European eel (Anguilla anguilla)-Vibrio vulnificus interaction in the gills: Role of the RtxA13 toxin.</title>
        <authorList>
            <person name="Callol A."/>
            <person name="Pajuelo D."/>
            <person name="Ebbesson L."/>
            <person name="Teles M."/>
            <person name="MacKenzie S."/>
            <person name="Amaro C."/>
        </authorList>
    </citation>
    <scope>NUCLEOTIDE SEQUENCE</scope>
</reference>
<dbReference type="AlphaFoldDB" id="A0A0E9RB05"/>
<organism evidence="1">
    <name type="scientific">Anguilla anguilla</name>
    <name type="common">European freshwater eel</name>
    <name type="synonym">Muraena anguilla</name>
    <dbReference type="NCBI Taxonomy" id="7936"/>
    <lineage>
        <taxon>Eukaryota</taxon>
        <taxon>Metazoa</taxon>
        <taxon>Chordata</taxon>
        <taxon>Craniata</taxon>
        <taxon>Vertebrata</taxon>
        <taxon>Euteleostomi</taxon>
        <taxon>Actinopterygii</taxon>
        <taxon>Neopterygii</taxon>
        <taxon>Teleostei</taxon>
        <taxon>Anguilliformes</taxon>
        <taxon>Anguillidae</taxon>
        <taxon>Anguilla</taxon>
    </lineage>
</organism>
<proteinExistence type="predicted"/>
<reference evidence="1" key="1">
    <citation type="submission" date="2014-11" db="EMBL/GenBank/DDBJ databases">
        <authorList>
            <person name="Amaro Gonzalez C."/>
        </authorList>
    </citation>
    <scope>NUCLEOTIDE SEQUENCE</scope>
</reference>
<accession>A0A0E9RB05</accession>